<dbReference type="InterPro" id="IPR003594">
    <property type="entry name" value="HATPase_dom"/>
</dbReference>
<dbReference type="CDD" id="cd17546">
    <property type="entry name" value="REC_hyHK_CKI1_RcsC-like"/>
    <property type="match status" value="1"/>
</dbReference>
<accession>A0A2U2DNJ8</accession>
<dbReference type="Gene3D" id="3.30.565.10">
    <property type="entry name" value="Histidine kinase-like ATPase, C-terminal domain"/>
    <property type="match status" value="1"/>
</dbReference>
<comment type="caution">
    <text evidence="20">The sequence shown here is derived from an EMBL/GenBank/DDBJ whole genome shotgun (WGS) entry which is preliminary data.</text>
</comment>
<dbReference type="RefSeq" id="WP_109459687.1">
    <property type="nucleotide sequence ID" value="NZ_QFBC01000008.1"/>
</dbReference>
<dbReference type="InterPro" id="IPR008207">
    <property type="entry name" value="Sig_transdc_His_kin_Hpt_dom"/>
</dbReference>
<evidence type="ECO:0000256" key="9">
    <source>
        <dbReference type="ARBA" id="ARBA00022777"/>
    </source>
</evidence>
<dbReference type="EMBL" id="QFBC01000008">
    <property type="protein sequence ID" value="PWE54887.1"/>
    <property type="molecule type" value="Genomic_DNA"/>
</dbReference>
<evidence type="ECO:0000259" key="17">
    <source>
        <dbReference type="PROSITE" id="PS50109"/>
    </source>
</evidence>
<dbReference type="Gene3D" id="3.40.50.2300">
    <property type="match status" value="1"/>
</dbReference>
<feature type="modified residue" description="Phosphohistidine" evidence="14">
    <location>
        <position position="691"/>
    </location>
</feature>
<evidence type="ECO:0000256" key="4">
    <source>
        <dbReference type="ARBA" id="ARBA00022475"/>
    </source>
</evidence>
<dbReference type="InterPro" id="IPR036641">
    <property type="entry name" value="HPT_dom_sf"/>
</dbReference>
<dbReference type="SUPFAM" id="SSF55874">
    <property type="entry name" value="ATPase domain of HSP90 chaperone/DNA topoisomerase II/histidine kinase"/>
    <property type="match status" value="1"/>
</dbReference>
<dbReference type="EC" id="2.7.13.3" evidence="3"/>
<evidence type="ECO:0000256" key="5">
    <source>
        <dbReference type="ARBA" id="ARBA00022519"/>
    </source>
</evidence>
<evidence type="ECO:0000256" key="16">
    <source>
        <dbReference type="SAM" id="Phobius"/>
    </source>
</evidence>
<evidence type="ECO:0000256" key="3">
    <source>
        <dbReference type="ARBA" id="ARBA00012438"/>
    </source>
</evidence>
<evidence type="ECO:0000256" key="13">
    <source>
        <dbReference type="ARBA" id="ARBA00023136"/>
    </source>
</evidence>
<keyword evidence="9 20" id="KW-0418">Kinase</keyword>
<dbReference type="Pfam" id="PF00072">
    <property type="entry name" value="Response_reg"/>
    <property type="match status" value="1"/>
</dbReference>
<keyword evidence="21" id="KW-1185">Reference proteome</keyword>
<dbReference type="PANTHER" id="PTHR43047">
    <property type="entry name" value="TWO-COMPONENT HISTIDINE PROTEIN KINASE"/>
    <property type="match status" value="1"/>
</dbReference>
<evidence type="ECO:0000256" key="12">
    <source>
        <dbReference type="ARBA" id="ARBA00023012"/>
    </source>
</evidence>
<comment type="subcellular location">
    <subcellularLocation>
        <location evidence="2">Cell inner membrane</location>
        <topology evidence="2">Multi-pass membrane protein</topology>
    </subcellularLocation>
</comment>
<proteinExistence type="predicted"/>
<feature type="domain" description="HPt" evidence="19">
    <location>
        <begin position="652"/>
        <end position="738"/>
    </location>
</feature>
<dbReference type="OrthoDB" id="9789782at2"/>
<reference evidence="20 21" key="1">
    <citation type="submission" date="2018-05" db="EMBL/GenBank/DDBJ databases">
        <title>The draft genome of strain NS-104.</title>
        <authorList>
            <person name="Hang P."/>
            <person name="Jiang J."/>
        </authorList>
    </citation>
    <scope>NUCLEOTIDE SEQUENCE [LARGE SCALE GENOMIC DNA]</scope>
    <source>
        <strain evidence="20 21">NS-104</strain>
    </source>
</reference>
<evidence type="ECO:0000256" key="2">
    <source>
        <dbReference type="ARBA" id="ARBA00004429"/>
    </source>
</evidence>
<dbReference type="FunFam" id="3.30.565.10:FF:000010">
    <property type="entry name" value="Sensor histidine kinase RcsC"/>
    <property type="match status" value="1"/>
</dbReference>
<feature type="modified residue" description="4-aspartylphosphate" evidence="15">
    <location>
        <position position="547"/>
    </location>
</feature>
<evidence type="ECO:0000259" key="18">
    <source>
        <dbReference type="PROSITE" id="PS50110"/>
    </source>
</evidence>
<evidence type="ECO:0000256" key="7">
    <source>
        <dbReference type="ARBA" id="ARBA00022679"/>
    </source>
</evidence>
<dbReference type="PRINTS" id="PR00344">
    <property type="entry name" value="BCTRLSENSOR"/>
</dbReference>
<comment type="catalytic activity">
    <reaction evidence="1">
        <text>ATP + protein L-histidine = ADP + protein N-phospho-L-histidine.</text>
        <dbReference type="EC" id="2.7.13.3"/>
    </reaction>
</comment>
<keyword evidence="5" id="KW-0997">Cell inner membrane</keyword>
<dbReference type="SUPFAM" id="SSF52172">
    <property type="entry name" value="CheY-like"/>
    <property type="match status" value="1"/>
</dbReference>
<dbReference type="Pfam" id="PF00512">
    <property type="entry name" value="HisKA"/>
    <property type="match status" value="1"/>
</dbReference>
<organism evidence="20 21">
    <name type="scientific">Metarhizobium album</name>
    <dbReference type="NCBI Taxonomy" id="2182425"/>
    <lineage>
        <taxon>Bacteria</taxon>
        <taxon>Pseudomonadati</taxon>
        <taxon>Pseudomonadota</taxon>
        <taxon>Alphaproteobacteria</taxon>
        <taxon>Hyphomicrobiales</taxon>
        <taxon>Rhizobiaceae</taxon>
        <taxon>Metarhizobium</taxon>
    </lineage>
</organism>
<keyword evidence="6 15" id="KW-0597">Phosphoprotein</keyword>
<keyword evidence="13 16" id="KW-0472">Membrane</keyword>
<name>A0A2U2DNJ8_9HYPH</name>
<dbReference type="GO" id="GO:0000155">
    <property type="term" value="F:phosphorelay sensor kinase activity"/>
    <property type="evidence" value="ECO:0007669"/>
    <property type="project" value="InterPro"/>
</dbReference>
<dbReference type="InterPro" id="IPR003661">
    <property type="entry name" value="HisK_dim/P_dom"/>
</dbReference>
<dbReference type="SMART" id="SM00387">
    <property type="entry name" value="HATPase_c"/>
    <property type="match status" value="1"/>
</dbReference>
<dbReference type="Gene3D" id="1.20.120.160">
    <property type="entry name" value="HPT domain"/>
    <property type="match status" value="1"/>
</dbReference>
<dbReference type="PROSITE" id="PS50894">
    <property type="entry name" value="HPT"/>
    <property type="match status" value="1"/>
</dbReference>
<keyword evidence="12" id="KW-0902">Two-component regulatory system</keyword>
<dbReference type="PANTHER" id="PTHR43047:SF71">
    <property type="entry name" value="HISTIDINE KINASE CONTAINING CHEY-HOMOLOGOUS RECEIVER DOMAIN-RELATED"/>
    <property type="match status" value="1"/>
</dbReference>
<dbReference type="GO" id="GO:0009927">
    <property type="term" value="F:histidine phosphotransfer kinase activity"/>
    <property type="evidence" value="ECO:0007669"/>
    <property type="project" value="TreeGrafter"/>
</dbReference>
<evidence type="ECO:0000259" key="19">
    <source>
        <dbReference type="PROSITE" id="PS50894"/>
    </source>
</evidence>
<dbReference type="InterPro" id="IPR036097">
    <property type="entry name" value="HisK_dim/P_sf"/>
</dbReference>
<evidence type="ECO:0000256" key="8">
    <source>
        <dbReference type="ARBA" id="ARBA00022692"/>
    </source>
</evidence>
<evidence type="ECO:0000313" key="20">
    <source>
        <dbReference type="EMBL" id="PWE54887.1"/>
    </source>
</evidence>
<dbReference type="PROSITE" id="PS50109">
    <property type="entry name" value="HIS_KIN"/>
    <property type="match status" value="1"/>
</dbReference>
<dbReference type="SUPFAM" id="SSF47384">
    <property type="entry name" value="Homodimeric domain of signal transducing histidine kinase"/>
    <property type="match status" value="1"/>
</dbReference>
<feature type="transmembrane region" description="Helical" evidence="16">
    <location>
        <begin position="190"/>
        <end position="212"/>
    </location>
</feature>
<dbReference type="GO" id="GO:0005886">
    <property type="term" value="C:plasma membrane"/>
    <property type="evidence" value="ECO:0007669"/>
    <property type="project" value="UniProtKB-SubCell"/>
</dbReference>
<evidence type="ECO:0000256" key="1">
    <source>
        <dbReference type="ARBA" id="ARBA00000085"/>
    </source>
</evidence>
<dbReference type="SMART" id="SM00388">
    <property type="entry name" value="HisKA"/>
    <property type="match status" value="1"/>
</dbReference>
<dbReference type="PROSITE" id="PS50110">
    <property type="entry name" value="RESPONSE_REGULATORY"/>
    <property type="match status" value="1"/>
</dbReference>
<evidence type="ECO:0000256" key="10">
    <source>
        <dbReference type="ARBA" id="ARBA00022840"/>
    </source>
</evidence>
<evidence type="ECO:0000256" key="15">
    <source>
        <dbReference type="PROSITE-ProRule" id="PRU00169"/>
    </source>
</evidence>
<dbReference type="InterPro" id="IPR011006">
    <property type="entry name" value="CheY-like_superfamily"/>
</dbReference>
<dbReference type="InterPro" id="IPR001789">
    <property type="entry name" value="Sig_transdc_resp-reg_receiver"/>
</dbReference>
<dbReference type="InterPro" id="IPR004358">
    <property type="entry name" value="Sig_transdc_His_kin-like_C"/>
</dbReference>
<dbReference type="CDD" id="cd00082">
    <property type="entry name" value="HisKA"/>
    <property type="match status" value="1"/>
</dbReference>
<dbReference type="Pfam" id="PF02518">
    <property type="entry name" value="HATPase_c"/>
    <property type="match status" value="1"/>
</dbReference>
<dbReference type="InterPro" id="IPR036890">
    <property type="entry name" value="HATPase_C_sf"/>
</dbReference>
<keyword evidence="7" id="KW-0808">Transferase</keyword>
<dbReference type="InterPro" id="IPR005467">
    <property type="entry name" value="His_kinase_dom"/>
</dbReference>
<evidence type="ECO:0000313" key="21">
    <source>
        <dbReference type="Proteomes" id="UP000245252"/>
    </source>
</evidence>
<dbReference type="SMART" id="SM00448">
    <property type="entry name" value="REC"/>
    <property type="match status" value="1"/>
</dbReference>
<feature type="transmembrane region" description="Helical" evidence="16">
    <location>
        <begin position="20"/>
        <end position="38"/>
    </location>
</feature>
<sequence>MIKQARHNGDVIRRASKTTVVLQVFSVALLLGLAFMAVDIVKRYSTLQDGIRENALWSVYQFDREARRLHELVHLYLAQGPQSGIAVKTLTTRYDILYSRMNILEQANFERQFVLNPEIGQRIAAIQDTVYGIVAPFDALAAGKDVAKEQLLEVDGKLETLLGATEDLVIFTNNWVSTNRAEKRSGLMTLQVQTVVLVGLLVACVFFLIFNLRRQLRSVRRAGLDLEAMATELNESYLAAEAGNRAKSQFMATMGHEVRTPLNAILGTAELLELQTLPQGMLAGVQTIRRSGNALLELINEILDYAKIEHGNVDVEMRPVGVRALAESTIEMVRDRASENGNLLELALPDNFTMPVILSDPTRLRQITLNLLSNAIKFTKDGVVTLRIAELVTSGPGCLRVEVSDTGIGIDNASIDKLFQPFSQVDSSISRKYGGTGLGLTICKQIVEAMDGRIGVESVRGKGSTFWFEIPVKPARIEESEDHGMHDAQAAVALKTLHILLVEDNAVNQQVAAGFLRHLGQNVKIANDGFEAISAFENDKFDLILMDMQMPNLDGIEATRRIRALPDGQAVSIIAMTANASEDDRRLCHEAGMTGFETKPVTMPKLRDIIARTEQIVDPGQMASVKAAPPERDSEFDTLYEQRRAELIEALGEEGFNELLDSFFEDAREIILKLRSTASPKDQQTIDHLLHAMKGAAASVGLGEIAATAQAFRSGDFSPGRLEELEHLLDAQKHRLAA</sequence>
<evidence type="ECO:0000256" key="11">
    <source>
        <dbReference type="ARBA" id="ARBA00022989"/>
    </source>
</evidence>
<dbReference type="AlphaFoldDB" id="A0A2U2DNJ8"/>
<keyword evidence="10" id="KW-0547">Nucleotide-binding</keyword>
<dbReference type="SUPFAM" id="SSF47226">
    <property type="entry name" value="Histidine-containing phosphotransfer domain, HPT domain"/>
    <property type="match status" value="1"/>
</dbReference>
<keyword evidence="11 16" id="KW-1133">Transmembrane helix</keyword>
<protein>
    <recommendedName>
        <fullName evidence="3">histidine kinase</fullName>
        <ecNumber evidence="3">2.7.13.3</ecNumber>
    </recommendedName>
</protein>
<gene>
    <name evidence="20" type="ORF">DEM27_18290</name>
</gene>
<evidence type="ECO:0000256" key="14">
    <source>
        <dbReference type="PROSITE-ProRule" id="PRU00110"/>
    </source>
</evidence>
<dbReference type="Proteomes" id="UP000245252">
    <property type="component" value="Unassembled WGS sequence"/>
</dbReference>
<dbReference type="CDD" id="cd16922">
    <property type="entry name" value="HATPase_EvgS-ArcB-TorS-like"/>
    <property type="match status" value="1"/>
</dbReference>
<feature type="domain" description="Response regulatory" evidence="18">
    <location>
        <begin position="498"/>
        <end position="614"/>
    </location>
</feature>
<dbReference type="Pfam" id="PF01627">
    <property type="entry name" value="Hpt"/>
    <property type="match status" value="1"/>
</dbReference>
<evidence type="ECO:0000256" key="6">
    <source>
        <dbReference type="ARBA" id="ARBA00022553"/>
    </source>
</evidence>
<feature type="domain" description="Histidine kinase" evidence="17">
    <location>
        <begin position="253"/>
        <end position="474"/>
    </location>
</feature>
<dbReference type="Gene3D" id="1.10.287.130">
    <property type="match status" value="1"/>
</dbReference>
<keyword evidence="4" id="KW-1003">Cell membrane</keyword>
<keyword evidence="8 16" id="KW-0812">Transmembrane</keyword>
<keyword evidence="10" id="KW-0067">ATP-binding</keyword>